<keyword evidence="2" id="KW-0547">Nucleotide-binding</keyword>
<name>A0A146KIX6_9EUKA</name>
<organism evidence="6">
    <name type="scientific">Trepomonas sp. PC1</name>
    <dbReference type="NCBI Taxonomy" id="1076344"/>
    <lineage>
        <taxon>Eukaryota</taxon>
        <taxon>Metamonada</taxon>
        <taxon>Diplomonadida</taxon>
        <taxon>Hexamitidae</taxon>
        <taxon>Hexamitinae</taxon>
        <taxon>Trepomonas</taxon>
    </lineage>
</organism>
<keyword evidence="1" id="KW-0813">Transport</keyword>
<dbReference type="EMBL" id="GDID01001230">
    <property type="protein sequence ID" value="JAP95376.1"/>
    <property type="molecule type" value="Transcribed_RNA"/>
</dbReference>
<dbReference type="PROSITE" id="PS00675">
    <property type="entry name" value="SIGMA54_INTERACT_1"/>
    <property type="match status" value="1"/>
</dbReference>
<feature type="non-terminal residue" evidence="6">
    <location>
        <position position="1"/>
    </location>
</feature>
<evidence type="ECO:0000256" key="1">
    <source>
        <dbReference type="ARBA" id="ARBA00022448"/>
    </source>
</evidence>
<dbReference type="PRINTS" id="PR00449">
    <property type="entry name" value="RASTRNSFRMNG"/>
</dbReference>
<sequence>ILIIGESGVGKTALLVRFMENSFTNDYITTIGVDYRVKTMKIKENEKFTMVKLQCWDTAGQEKFSQIVNSYYHGSQGIMFMYDVTNQQSFDYLQKWLDTAKQHVGDSAAKILIGGKIDLLEQRVVSIETATKFAEQNEMTYVETSSKSFTNVNQAFEIMAAKILKEISVQQKEDKPVLVVENTPQNEETKS</sequence>
<evidence type="ECO:0000313" key="6">
    <source>
        <dbReference type="EMBL" id="JAP95376.1"/>
    </source>
</evidence>
<dbReference type="PROSITE" id="PS51421">
    <property type="entry name" value="RAS"/>
    <property type="match status" value="1"/>
</dbReference>
<feature type="non-terminal residue" evidence="6">
    <location>
        <position position="191"/>
    </location>
</feature>
<keyword evidence="4" id="KW-0342">GTP-binding</keyword>
<dbReference type="GO" id="GO:0015031">
    <property type="term" value="P:protein transport"/>
    <property type="evidence" value="ECO:0007669"/>
    <property type="project" value="UniProtKB-KW"/>
</dbReference>
<keyword evidence="3" id="KW-0653">Protein transport</keyword>
<dbReference type="PROSITE" id="PS51419">
    <property type="entry name" value="RAB"/>
    <property type="match status" value="1"/>
</dbReference>
<dbReference type="Gene3D" id="3.40.50.300">
    <property type="entry name" value="P-loop containing nucleotide triphosphate hydrolases"/>
    <property type="match status" value="1"/>
</dbReference>
<dbReference type="SMART" id="SM00175">
    <property type="entry name" value="RAB"/>
    <property type="match status" value="1"/>
</dbReference>
<dbReference type="InterPro" id="IPR050227">
    <property type="entry name" value="Rab"/>
</dbReference>
<dbReference type="NCBIfam" id="TIGR00231">
    <property type="entry name" value="small_GTP"/>
    <property type="match status" value="1"/>
</dbReference>
<dbReference type="Pfam" id="PF00071">
    <property type="entry name" value="Ras"/>
    <property type="match status" value="1"/>
</dbReference>
<evidence type="ECO:0000256" key="3">
    <source>
        <dbReference type="ARBA" id="ARBA00022927"/>
    </source>
</evidence>
<dbReference type="PROSITE" id="PS51420">
    <property type="entry name" value="RHO"/>
    <property type="match status" value="1"/>
</dbReference>
<evidence type="ECO:0000256" key="4">
    <source>
        <dbReference type="ARBA" id="ARBA00023134"/>
    </source>
</evidence>
<protein>
    <submittedName>
        <fullName evidence="6">Rab-like protein</fullName>
    </submittedName>
</protein>
<dbReference type="InterPro" id="IPR005225">
    <property type="entry name" value="Small_GTP-bd"/>
</dbReference>
<dbReference type="SMART" id="SM00173">
    <property type="entry name" value="RAS"/>
    <property type="match status" value="1"/>
</dbReference>
<accession>A0A146KIX6</accession>
<dbReference type="GO" id="GO:0003924">
    <property type="term" value="F:GTPase activity"/>
    <property type="evidence" value="ECO:0007669"/>
    <property type="project" value="InterPro"/>
</dbReference>
<dbReference type="FunFam" id="3.40.50.300:FF:001129">
    <property type="entry name" value="ras-related protein Rab-44 isoform X2"/>
    <property type="match status" value="1"/>
</dbReference>
<keyword evidence="5" id="KW-0449">Lipoprotein</keyword>
<dbReference type="InterPro" id="IPR001806">
    <property type="entry name" value="Small_GTPase"/>
</dbReference>
<evidence type="ECO:0000256" key="5">
    <source>
        <dbReference type="ARBA" id="ARBA00023288"/>
    </source>
</evidence>
<dbReference type="CDD" id="cd00154">
    <property type="entry name" value="Rab"/>
    <property type="match status" value="1"/>
</dbReference>
<evidence type="ECO:0000256" key="2">
    <source>
        <dbReference type="ARBA" id="ARBA00022741"/>
    </source>
</evidence>
<dbReference type="SUPFAM" id="SSF52540">
    <property type="entry name" value="P-loop containing nucleoside triphosphate hydrolases"/>
    <property type="match status" value="1"/>
</dbReference>
<dbReference type="SMART" id="SM00176">
    <property type="entry name" value="RAN"/>
    <property type="match status" value="1"/>
</dbReference>
<dbReference type="InterPro" id="IPR027417">
    <property type="entry name" value="P-loop_NTPase"/>
</dbReference>
<dbReference type="PANTHER" id="PTHR47977">
    <property type="entry name" value="RAS-RELATED PROTEIN RAB"/>
    <property type="match status" value="1"/>
</dbReference>
<dbReference type="AlphaFoldDB" id="A0A146KIX6"/>
<dbReference type="GO" id="GO:0005525">
    <property type="term" value="F:GTP binding"/>
    <property type="evidence" value="ECO:0007669"/>
    <property type="project" value="UniProtKB-KW"/>
</dbReference>
<dbReference type="SMART" id="SM00174">
    <property type="entry name" value="RHO"/>
    <property type="match status" value="1"/>
</dbReference>
<gene>
    <name evidence="6" type="ORF">TPC1_11655</name>
</gene>
<dbReference type="InterPro" id="IPR025662">
    <property type="entry name" value="Sigma_54_int_dom_ATP-bd_1"/>
</dbReference>
<proteinExistence type="predicted"/>
<reference evidence="6" key="1">
    <citation type="submission" date="2015-07" db="EMBL/GenBank/DDBJ databases">
        <title>Adaptation to a free-living lifestyle via gene acquisitions in the diplomonad Trepomonas sp. PC1.</title>
        <authorList>
            <person name="Xu F."/>
            <person name="Jerlstrom-Hultqvist J."/>
            <person name="Kolisko M."/>
            <person name="Simpson A.G.B."/>
            <person name="Roger A.J."/>
            <person name="Svard S.G."/>
            <person name="Andersson J.O."/>
        </authorList>
    </citation>
    <scope>NUCLEOTIDE SEQUENCE</scope>
    <source>
        <strain evidence="6">PC1</strain>
    </source>
</reference>